<proteinExistence type="predicted"/>
<protein>
    <recommendedName>
        <fullName evidence="3">PCI domain-containing protein</fullName>
    </recommendedName>
</protein>
<feature type="compositionally biased region" description="Polar residues" evidence="1">
    <location>
        <begin position="110"/>
        <end position="120"/>
    </location>
</feature>
<dbReference type="Proteomes" id="UP000005622">
    <property type="component" value="Unassembled WGS sequence"/>
</dbReference>
<name>H8ZFZ4_NEMA1</name>
<dbReference type="AlphaFoldDB" id="H8ZFZ4"/>
<gene>
    <name evidence="2" type="ORF">NERG_02515</name>
</gene>
<sequence>MQNFSLLAEQGLFHQLAQNILCNIDKVSVEELVSGYNLLILTNKNNVNNKILAKISIELSRKITDTTVYGNKNNVLINTLVILLNKENLVNCGENMEITGEESPNKEVTESVSNSTPTKDISSYSNSNITDITANGNFNYEKVVKSALLITQRCESLVRILIELANNFLINNHTEVFYLSKIILYECKNITIYSNSVISELYFGLGLLNFKSTLGYNFLIEYIKIVKSNNYPEKEIFPIGKIVEMAVISGCYANEIYSFNGLFENLQIELPEKVTEENFNEISLNGKESKSLSMAVAIENDLANLAVKLSEDFGAEVTEIVKKKIIVIKLLKYFFNCQNRIVNLNEISGALSLPEKEVEENLLTILGCNLIKGKLNGISKEFTFHWIGYKYLSKKEIKTISTVINEIKKRVDEIVQDL</sequence>
<feature type="region of interest" description="Disordered" evidence="1">
    <location>
        <begin position="100"/>
        <end position="120"/>
    </location>
</feature>
<accession>H8ZFZ4</accession>
<dbReference type="EMBL" id="JH604642">
    <property type="protein sequence ID" value="EHY64438.1"/>
    <property type="molecule type" value="Genomic_DNA"/>
</dbReference>
<organism evidence="2">
    <name type="scientific">Nematocida ausubeli (strain ATCC PRA-371 / ERTm2)</name>
    <name type="common">Nematode killer fungus</name>
    <dbReference type="NCBI Taxonomy" id="1913371"/>
    <lineage>
        <taxon>Eukaryota</taxon>
        <taxon>Fungi</taxon>
        <taxon>Fungi incertae sedis</taxon>
        <taxon>Microsporidia</taxon>
        <taxon>Nematocida</taxon>
    </lineage>
</organism>
<dbReference type="HOGENOM" id="CLU_657366_0_0_1"/>
<evidence type="ECO:0000256" key="1">
    <source>
        <dbReference type="SAM" id="MobiDB-lite"/>
    </source>
</evidence>
<dbReference type="STRING" id="944018.H8ZFZ4"/>
<evidence type="ECO:0008006" key="3">
    <source>
        <dbReference type="Google" id="ProtNLM"/>
    </source>
</evidence>
<reference evidence="2" key="1">
    <citation type="submission" date="2011-03" db="EMBL/GenBank/DDBJ databases">
        <title>The Genome Sequence of Nematocida sp1 strain ERTm2.</title>
        <authorList>
            <consortium name="The Broad Institute Genome Sequencing Platform"/>
            <consortium name="The Broad Institute Genome Sequencing Center for Infectious Disease"/>
            <person name="Cuomo C."/>
            <person name="Troemel E."/>
            <person name="Young S.K."/>
            <person name="Zeng Q."/>
            <person name="Gargeya S."/>
            <person name="Fitzgerald M."/>
            <person name="Haas B."/>
            <person name="Abouelleil A."/>
            <person name="Alvarado L."/>
            <person name="Arachchi H.M."/>
            <person name="Berlin A."/>
            <person name="Brown A."/>
            <person name="Chapman S.B."/>
            <person name="Chen Z."/>
            <person name="Dunbar C."/>
            <person name="Freedman E."/>
            <person name="Gearin G."/>
            <person name="Gellesch M."/>
            <person name="Goldberg J."/>
            <person name="Griggs A."/>
            <person name="Gujja S."/>
            <person name="Heilman E.R."/>
            <person name="Heiman D."/>
            <person name="Howarth C."/>
            <person name="Larson L."/>
            <person name="Lui A."/>
            <person name="MacDonald P.J.P."/>
            <person name="Mehta T."/>
            <person name="Montmayeur A."/>
            <person name="Murphy C."/>
            <person name="Neiman D."/>
            <person name="Pearson M."/>
            <person name="Priest M."/>
            <person name="Roberts A."/>
            <person name="Saif S."/>
            <person name="Shea T."/>
            <person name="Shenoy N."/>
            <person name="Sisk P."/>
            <person name="Stolte C."/>
            <person name="Sykes S."/>
            <person name="White J."/>
            <person name="Yandava C."/>
            <person name="Wortman J."/>
            <person name="Nusbaum C."/>
            <person name="Birren B."/>
        </authorList>
    </citation>
    <scope>NUCLEOTIDE SEQUENCE</scope>
    <source>
        <strain evidence="2">ERTm2</strain>
    </source>
</reference>
<evidence type="ECO:0000313" key="2">
    <source>
        <dbReference type="EMBL" id="EHY64438.1"/>
    </source>
</evidence>